<evidence type="ECO:0000313" key="2">
    <source>
        <dbReference type="Proteomes" id="UP000186230"/>
    </source>
</evidence>
<name>A0A1L7I8X2_9FLAO</name>
<dbReference type="PIRSF" id="PIRSF038896">
    <property type="entry name" value="NAPE-PLD"/>
    <property type="match status" value="1"/>
</dbReference>
<gene>
    <name evidence="1" type="ORF">GRFL_2848</name>
</gene>
<sequence length="343" mass="39210">MLKQFGANPGGERQARIESCNNYENGAFQNVLPTQVSPENSSFLKMLWKFMNKPANVRPQQNLPSVSTNLNELPQQAFVWFGHSSYLLKLHGKTILIDPVFSGNAAPVSFFGKAFPGADVYKAEDMPKIDLLLLTHDHYDHLDYLTVSKLKPKVSKIVTSLGVGSHLQKWGFSETIITELNWWDSAEFWNALKITAAPARHFSGRSFSRFKTLWSSFILQFEEFQVYLGGDSGYSNSFQDIGKRFGPFDLAVMECGQYNENWPEIHMFPEQSVQAALDLQAKMAIPVHHSKFALAMHPWNEPLQRFHRAASEKELYVVSPMIGEVYNFSEDYQQKEWWIAAER</sequence>
<dbReference type="Gene3D" id="3.60.15.10">
    <property type="entry name" value="Ribonuclease Z/Hydroxyacylglutathione hydrolase-like"/>
    <property type="match status" value="1"/>
</dbReference>
<proteinExistence type="predicted"/>
<dbReference type="Proteomes" id="UP000186230">
    <property type="component" value="Chromosome"/>
</dbReference>
<dbReference type="SUPFAM" id="SSF56281">
    <property type="entry name" value="Metallo-hydrolase/oxidoreductase"/>
    <property type="match status" value="1"/>
</dbReference>
<dbReference type="STRING" id="1229726.GRFL_2848"/>
<dbReference type="InterPro" id="IPR001279">
    <property type="entry name" value="Metallo-B-lactamas"/>
</dbReference>
<dbReference type="Pfam" id="PF12706">
    <property type="entry name" value="Lactamase_B_2"/>
    <property type="match status" value="1"/>
</dbReference>
<dbReference type="PANTHER" id="PTHR15032:SF4">
    <property type="entry name" value="N-ACYL-PHOSPHATIDYLETHANOLAMINE-HYDROLYZING PHOSPHOLIPASE D"/>
    <property type="match status" value="1"/>
</dbReference>
<reference evidence="1 2" key="1">
    <citation type="submission" date="2016-07" db="EMBL/GenBank/DDBJ databases">
        <title>Multi-omics approach to identify versatile polysaccharide utilization systems of a marine flavobacterium Gramella flava.</title>
        <authorList>
            <person name="Tang K."/>
        </authorList>
    </citation>
    <scope>NUCLEOTIDE SEQUENCE [LARGE SCALE GENOMIC DNA]</scope>
    <source>
        <strain evidence="1 2">JLT2011</strain>
    </source>
</reference>
<dbReference type="GO" id="GO:0008270">
    <property type="term" value="F:zinc ion binding"/>
    <property type="evidence" value="ECO:0007669"/>
    <property type="project" value="InterPro"/>
</dbReference>
<dbReference type="InterPro" id="IPR036866">
    <property type="entry name" value="RibonucZ/Hydroxyglut_hydro"/>
</dbReference>
<dbReference type="GO" id="GO:0070290">
    <property type="term" value="F:N-acylphosphatidylethanolamine-specific phospholipase D activity"/>
    <property type="evidence" value="ECO:0007669"/>
    <property type="project" value="InterPro"/>
</dbReference>
<protein>
    <submittedName>
        <fullName evidence="1">Outer membrane protein</fullName>
    </submittedName>
</protein>
<evidence type="ECO:0000313" key="1">
    <source>
        <dbReference type="EMBL" id="APU69572.1"/>
    </source>
</evidence>
<dbReference type="EMBL" id="CP016359">
    <property type="protein sequence ID" value="APU69572.1"/>
    <property type="molecule type" value="Genomic_DNA"/>
</dbReference>
<dbReference type="GO" id="GO:0005737">
    <property type="term" value="C:cytoplasm"/>
    <property type="evidence" value="ECO:0007669"/>
    <property type="project" value="TreeGrafter"/>
</dbReference>
<dbReference type="AlphaFoldDB" id="A0A1L7I8X2"/>
<keyword evidence="2" id="KW-1185">Reference proteome</keyword>
<dbReference type="KEGG" id="gfl:GRFL_2848"/>
<dbReference type="OrthoDB" id="9805728at2"/>
<dbReference type="InterPro" id="IPR024884">
    <property type="entry name" value="NAPE-PLD"/>
</dbReference>
<dbReference type="PANTHER" id="PTHR15032">
    <property type="entry name" value="N-ACYL-PHOSPHATIDYLETHANOLAMINE-HYDROLYZING PHOSPHOLIPASE D"/>
    <property type="match status" value="1"/>
</dbReference>
<accession>A0A1L7I8X2</accession>
<organism evidence="1 2">
    <name type="scientific">Christiangramia flava JLT2011</name>
    <dbReference type="NCBI Taxonomy" id="1229726"/>
    <lineage>
        <taxon>Bacteria</taxon>
        <taxon>Pseudomonadati</taxon>
        <taxon>Bacteroidota</taxon>
        <taxon>Flavobacteriia</taxon>
        <taxon>Flavobacteriales</taxon>
        <taxon>Flavobacteriaceae</taxon>
        <taxon>Christiangramia</taxon>
    </lineage>
</organism>
<dbReference type="RefSeq" id="WP_083645221.1">
    <property type="nucleotide sequence ID" value="NZ_AMRU01000005.1"/>
</dbReference>